<keyword evidence="2" id="KW-1185">Reference proteome</keyword>
<sequence length="97" mass="10976">MGKTGTFRYVFIPADVGDPLQELSLGYTEADEVQCLLNKLREHFRRHKPAKTAEQRDRQRQQLLAGVPEEQRALIDETMLGAATGQLETHTSHAEET</sequence>
<evidence type="ECO:0000313" key="2">
    <source>
        <dbReference type="Proteomes" id="UP001314263"/>
    </source>
</evidence>
<name>A0AAV1HQ53_9CHLO</name>
<accession>A0AAV1HQ53</accession>
<gene>
    <name evidence="1" type="ORF">CVIRNUC_000390</name>
</gene>
<dbReference type="AlphaFoldDB" id="A0AAV1HQ53"/>
<dbReference type="EMBL" id="CAUYUE010000001">
    <property type="protein sequence ID" value="CAK0734150.1"/>
    <property type="molecule type" value="Genomic_DNA"/>
</dbReference>
<evidence type="ECO:0000313" key="1">
    <source>
        <dbReference type="EMBL" id="CAK0734150.1"/>
    </source>
</evidence>
<comment type="caution">
    <text evidence="1">The sequence shown here is derived from an EMBL/GenBank/DDBJ whole genome shotgun (WGS) entry which is preliminary data.</text>
</comment>
<reference evidence="1 2" key="1">
    <citation type="submission" date="2023-10" db="EMBL/GenBank/DDBJ databases">
        <authorList>
            <person name="Maclean D."/>
            <person name="Macfadyen A."/>
        </authorList>
    </citation>
    <scope>NUCLEOTIDE SEQUENCE [LARGE SCALE GENOMIC DNA]</scope>
</reference>
<organism evidence="1 2">
    <name type="scientific">Coccomyxa viridis</name>
    <dbReference type="NCBI Taxonomy" id="1274662"/>
    <lineage>
        <taxon>Eukaryota</taxon>
        <taxon>Viridiplantae</taxon>
        <taxon>Chlorophyta</taxon>
        <taxon>core chlorophytes</taxon>
        <taxon>Trebouxiophyceae</taxon>
        <taxon>Trebouxiophyceae incertae sedis</taxon>
        <taxon>Coccomyxaceae</taxon>
        <taxon>Coccomyxa</taxon>
    </lineage>
</organism>
<dbReference type="Proteomes" id="UP001314263">
    <property type="component" value="Unassembled WGS sequence"/>
</dbReference>
<proteinExistence type="predicted"/>
<protein>
    <submittedName>
        <fullName evidence="1">Uncharacterized protein</fullName>
    </submittedName>
</protein>